<dbReference type="Gene3D" id="3.40.50.1460">
    <property type="match status" value="1"/>
</dbReference>
<evidence type="ECO:0000313" key="9">
    <source>
        <dbReference type="EMBL" id="KAH9370876.1"/>
    </source>
</evidence>
<organism evidence="9 10">
    <name type="scientific">Haemaphysalis longicornis</name>
    <name type="common">Bush tick</name>
    <dbReference type="NCBI Taxonomy" id="44386"/>
    <lineage>
        <taxon>Eukaryota</taxon>
        <taxon>Metazoa</taxon>
        <taxon>Ecdysozoa</taxon>
        <taxon>Arthropoda</taxon>
        <taxon>Chelicerata</taxon>
        <taxon>Arachnida</taxon>
        <taxon>Acari</taxon>
        <taxon>Parasitiformes</taxon>
        <taxon>Ixodida</taxon>
        <taxon>Ixodoidea</taxon>
        <taxon>Ixodidae</taxon>
        <taxon>Haemaphysalinae</taxon>
        <taxon>Haemaphysalis</taxon>
    </lineage>
</organism>
<sequence length="464" mass="51146">MRGRGQATADLSTATAELWHCPLASAYFILVSTALFCSCVRIQEDALRENYVSEDGVKLWALLVAGSNGYPYYRHQADVCHAYHVLHNHGVPDEQIVVMMYDDIAYAEENPTPGVVVNHVNGSNLYPGVVKDYTGDLVTSSNFLNVLQGQRPSGGGTGKVIASGPQDHVFVFYSGLGGGATVSFPNDELNAKDLSDAIVTMHKNGRFSKMVVYLEASQAGAMFADGLLPDNVSVYATTASNPNEDSYACYYDDLRETYLGDLYSVNWMEDSDTENLQKETLEDQFKTVREKTFTSNVTEYGDFRIGAMTVSQFQGNQSAPAVLLPHAPLDAVSSRDVPVSILSKKISKASDPNVKQSLIKELERMLDNRSFVREKVMEIATLLSYGSTEEANLLLTKNQPLTDFDCYKEAVQNFSRKCFLLSSSTYALSYLNVFVNACEKFDVEVINRAMSAVCYNFPAVRGIV</sequence>
<evidence type="ECO:0000256" key="1">
    <source>
        <dbReference type="ARBA" id="ARBA00000810"/>
    </source>
</evidence>
<dbReference type="FunFam" id="1.10.132.130:FF:000001">
    <property type="entry name" value="Vacuolar-processing enzyme beta-isozyme"/>
    <property type="match status" value="1"/>
</dbReference>
<dbReference type="AlphaFoldDB" id="A0A9J6G920"/>
<proteinExistence type="inferred from homology"/>
<dbReference type="PRINTS" id="PR00776">
    <property type="entry name" value="HEMOGLOBNASE"/>
</dbReference>
<keyword evidence="6" id="KW-0378">Hydrolase</keyword>
<accession>A0A9J6G920</accession>
<comment type="similarity">
    <text evidence="2">Belongs to the peptidase C13 family.</text>
</comment>
<evidence type="ECO:0000256" key="5">
    <source>
        <dbReference type="ARBA" id="ARBA00022729"/>
    </source>
</evidence>
<reference evidence="9 10" key="1">
    <citation type="journal article" date="2020" name="Cell">
        <title>Large-Scale Comparative Analyses of Tick Genomes Elucidate Their Genetic Diversity and Vector Capacities.</title>
        <authorList>
            <consortium name="Tick Genome and Microbiome Consortium (TIGMIC)"/>
            <person name="Jia N."/>
            <person name="Wang J."/>
            <person name="Shi W."/>
            <person name="Du L."/>
            <person name="Sun Y."/>
            <person name="Zhan W."/>
            <person name="Jiang J.F."/>
            <person name="Wang Q."/>
            <person name="Zhang B."/>
            <person name="Ji P."/>
            <person name="Bell-Sakyi L."/>
            <person name="Cui X.M."/>
            <person name="Yuan T.T."/>
            <person name="Jiang B.G."/>
            <person name="Yang W.F."/>
            <person name="Lam T.T."/>
            <person name="Chang Q.C."/>
            <person name="Ding S.J."/>
            <person name="Wang X.J."/>
            <person name="Zhu J.G."/>
            <person name="Ruan X.D."/>
            <person name="Zhao L."/>
            <person name="Wei J.T."/>
            <person name="Ye R.Z."/>
            <person name="Que T.C."/>
            <person name="Du C.H."/>
            <person name="Zhou Y.H."/>
            <person name="Cheng J.X."/>
            <person name="Dai P.F."/>
            <person name="Guo W.B."/>
            <person name="Han X.H."/>
            <person name="Huang E.J."/>
            <person name="Li L.F."/>
            <person name="Wei W."/>
            <person name="Gao Y.C."/>
            <person name="Liu J.Z."/>
            <person name="Shao H.Z."/>
            <person name="Wang X."/>
            <person name="Wang C.C."/>
            <person name="Yang T.C."/>
            <person name="Huo Q.B."/>
            <person name="Li W."/>
            <person name="Chen H.Y."/>
            <person name="Chen S.E."/>
            <person name="Zhou L.G."/>
            <person name="Ni X.B."/>
            <person name="Tian J.H."/>
            <person name="Sheng Y."/>
            <person name="Liu T."/>
            <person name="Pan Y.S."/>
            <person name="Xia L.Y."/>
            <person name="Li J."/>
            <person name="Zhao F."/>
            <person name="Cao W.C."/>
        </authorList>
    </citation>
    <scope>NUCLEOTIDE SEQUENCE [LARGE SCALE GENOMIC DNA]</scope>
    <source>
        <strain evidence="9">HaeL-2018</strain>
    </source>
</reference>
<evidence type="ECO:0000256" key="6">
    <source>
        <dbReference type="ARBA" id="ARBA00022801"/>
    </source>
</evidence>
<comment type="caution">
    <text evidence="9">The sequence shown here is derived from an EMBL/GenBank/DDBJ whole genome shotgun (WGS) entry which is preliminary data.</text>
</comment>
<dbReference type="PANTHER" id="PTHR12000:SF42">
    <property type="entry name" value="LEGUMAIN"/>
    <property type="match status" value="1"/>
</dbReference>
<evidence type="ECO:0000256" key="2">
    <source>
        <dbReference type="ARBA" id="ARBA00009941"/>
    </source>
</evidence>
<dbReference type="VEuPathDB" id="VectorBase:HLOH_044329"/>
<dbReference type="CDD" id="cd21115">
    <property type="entry name" value="legumain_C"/>
    <property type="match status" value="1"/>
</dbReference>
<evidence type="ECO:0000256" key="7">
    <source>
        <dbReference type="ARBA" id="ARBA00022807"/>
    </source>
</evidence>
<dbReference type="OMA" id="YPIDRIC"/>
<dbReference type="Gene3D" id="1.10.132.130">
    <property type="match status" value="1"/>
</dbReference>
<feature type="domain" description="Legumain prodomain" evidence="8">
    <location>
        <begin position="360"/>
        <end position="454"/>
    </location>
</feature>
<dbReference type="Pfam" id="PF20985">
    <property type="entry name" value="Legum_prodom"/>
    <property type="match status" value="1"/>
</dbReference>
<protein>
    <recommendedName>
        <fullName evidence="3">legumain</fullName>
        <ecNumber evidence="3">3.4.22.34</ecNumber>
    </recommendedName>
</protein>
<dbReference type="EMBL" id="JABSTR010000005">
    <property type="protein sequence ID" value="KAH9370876.1"/>
    <property type="molecule type" value="Genomic_DNA"/>
</dbReference>
<dbReference type="EC" id="3.4.22.34" evidence="3"/>
<name>A0A9J6G920_HAELO</name>
<evidence type="ECO:0000256" key="4">
    <source>
        <dbReference type="ARBA" id="ARBA00022670"/>
    </source>
</evidence>
<dbReference type="PANTHER" id="PTHR12000">
    <property type="entry name" value="HEMOGLOBINASE FAMILY MEMBER"/>
    <property type="match status" value="1"/>
</dbReference>
<evidence type="ECO:0000313" key="10">
    <source>
        <dbReference type="Proteomes" id="UP000821853"/>
    </source>
</evidence>
<evidence type="ECO:0000259" key="8">
    <source>
        <dbReference type="Pfam" id="PF20985"/>
    </source>
</evidence>
<dbReference type="FunFam" id="3.40.50.1460:FF:000006">
    <property type="entry name" value="Legumain"/>
    <property type="match status" value="1"/>
</dbReference>
<dbReference type="InterPro" id="IPR046427">
    <property type="entry name" value="Legumain_prodom_sf"/>
</dbReference>
<dbReference type="GO" id="GO:0004197">
    <property type="term" value="F:cysteine-type endopeptidase activity"/>
    <property type="evidence" value="ECO:0007669"/>
    <property type="project" value="UniProtKB-EC"/>
</dbReference>
<dbReference type="PIRSF" id="PIRSF019663">
    <property type="entry name" value="Legumain"/>
    <property type="match status" value="1"/>
</dbReference>
<keyword evidence="7" id="KW-0788">Thiol protease</keyword>
<dbReference type="GO" id="GO:0005773">
    <property type="term" value="C:vacuole"/>
    <property type="evidence" value="ECO:0007669"/>
    <property type="project" value="GOC"/>
</dbReference>
<dbReference type="Proteomes" id="UP000821853">
    <property type="component" value="Chromosome 3"/>
</dbReference>
<dbReference type="GO" id="GO:0051603">
    <property type="term" value="P:proteolysis involved in protein catabolic process"/>
    <property type="evidence" value="ECO:0007669"/>
    <property type="project" value="TreeGrafter"/>
</dbReference>
<gene>
    <name evidence="9" type="ORF">HPB48_020719</name>
</gene>
<keyword evidence="4" id="KW-0645">Protease</keyword>
<dbReference type="Pfam" id="PF01650">
    <property type="entry name" value="Peptidase_C13"/>
    <property type="match status" value="1"/>
</dbReference>
<dbReference type="InterPro" id="IPR048501">
    <property type="entry name" value="Legum_prodom"/>
</dbReference>
<dbReference type="InterPro" id="IPR001096">
    <property type="entry name" value="Peptidase_C13"/>
</dbReference>
<comment type="catalytic activity">
    <reaction evidence="1">
        <text>Hydrolysis of proteins and small molecule substrates at -Asn-|-Xaa- bonds.</text>
        <dbReference type="EC" id="3.4.22.34"/>
    </reaction>
</comment>
<keyword evidence="5" id="KW-0732">Signal</keyword>
<keyword evidence="10" id="KW-1185">Reference proteome</keyword>
<dbReference type="GO" id="GO:0006624">
    <property type="term" value="P:vacuolar protein processing"/>
    <property type="evidence" value="ECO:0007669"/>
    <property type="project" value="TreeGrafter"/>
</dbReference>
<dbReference type="OrthoDB" id="9995590at2759"/>
<evidence type="ECO:0000256" key="3">
    <source>
        <dbReference type="ARBA" id="ARBA00012628"/>
    </source>
</evidence>